<keyword evidence="9 10" id="KW-0238">DNA-binding</keyword>
<keyword evidence="7 10" id="KW-0378">Hydrolase</keyword>
<dbReference type="CDD" id="cd22332">
    <property type="entry name" value="HsdR_N"/>
    <property type="match status" value="1"/>
</dbReference>
<dbReference type="PROSITE" id="PS51192">
    <property type="entry name" value="HELICASE_ATP_BIND_1"/>
    <property type="match status" value="1"/>
</dbReference>
<reference evidence="13" key="1">
    <citation type="submission" date="2016-10" db="EMBL/GenBank/DDBJ databases">
        <authorList>
            <person name="Varghese N."/>
            <person name="Submissions S."/>
        </authorList>
    </citation>
    <scope>NUCLEOTIDE SEQUENCE [LARGE SCALE GENOMIC DNA]</scope>
    <source>
        <strain evidence="13">DSM 24450</strain>
    </source>
</reference>
<dbReference type="InterPro" id="IPR004473">
    <property type="entry name" value="Restrct_endonuc_typeI_HsdR"/>
</dbReference>
<dbReference type="Pfam" id="PF04313">
    <property type="entry name" value="HSDR_N"/>
    <property type="match status" value="1"/>
</dbReference>
<dbReference type="NCBIfam" id="TIGR00348">
    <property type="entry name" value="hsdR"/>
    <property type="match status" value="1"/>
</dbReference>
<dbReference type="PANTHER" id="PTHR30195:SF15">
    <property type="entry name" value="TYPE I RESTRICTION ENZYME HINDI ENDONUCLEASE SUBUNIT"/>
    <property type="match status" value="1"/>
</dbReference>
<keyword evidence="13" id="KW-1185">Reference proteome</keyword>
<dbReference type="GO" id="GO:0005524">
    <property type="term" value="F:ATP binding"/>
    <property type="evidence" value="ECO:0007669"/>
    <property type="project" value="UniProtKB-KW"/>
</dbReference>
<dbReference type="Proteomes" id="UP000199312">
    <property type="component" value="Unassembled WGS sequence"/>
</dbReference>
<comment type="function">
    <text evidence="10">Subunit R is required for both nuclease and ATPase activities, but not for modification.</text>
</comment>
<gene>
    <name evidence="12" type="ORF">SAMN04488006_2397</name>
</gene>
<dbReference type="PANTHER" id="PTHR30195">
    <property type="entry name" value="TYPE I SITE-SPECIFIC DEOXYRIBONUCLEASE PROTEIN SUBUNIT M AND R"/>
    <property type="match status" value="1"/>
</dbReference>
<comment type="catalytic activity">
    <reaction evidence="1 10">
        <text>Endonucleolytic cleavage of DNA to give random double-stranded fragments with terminal 5'-phosphates, ATP is simultaneously hydrolyzed.</text>
        <dbReference type="EC" id="3.1.21.3"/>
    </reaction>
</comment>
<dbReference type="InterPro" id="IPR027417">
    <property type="entry name" value="P-loop_NTPase"/>
</dbReference>
<evidence type="ECO:0000256" key="8">
    <source>
        <dbReference type="ARBA" id="ARBA00022840"/>
    </source>
</evidence>
<keyword evidence="8 10" id="KW-0067">ATP-binding</keyword>
<evidence type="ECO:0000256" key="2">
    <source>
        <dbReference type="ARBA" id="ARBA00008598"/>
    </source>
</evidence>
<keyword evidence="4 10" id="KW-0547">Nucleotide-binding</keyword>
<dbReference type="AlphaFoldDB" id="A0A1I6RES7"/>
<dbReference type="InterPro" id="IPR051268">
    <property type="entry name" value="Type-I_R_enzyme_R_subunit"/>
</dbReference>
<evidence type="ECO:0000313" key="12">
    <source>
        <dbReference type="EMBL" id="SFS63174.1"/>
    </source>
</evidence>
<dbReference type="InterPro" id="IPR055180">
    <property type="entry name" value="HsdR_RecA-like_helicase_dom_2"/>
</dbReference>
<evidence type="ECO:0000259" key="11">
    <source>
        <dbReference type="PROSITE" id="PS51192"/>
    </source>
</evidence>
<comment type="subunit">
    <text evidence="10">The type I restriction/modification system is composed of three polypeptides R, M and S.</text>
</comment>
<evidence type="ECO:0000256" key="1">
    <source>
        <dbReference type="ARBA" id="ARBA00000851"/>
    </source>
</evidence>
<accession>A0A1I6RES7</accession>
<evidence type="ECO:0000256" key="4">
    <source>
        <dbReference type="ARBA" id="ARBA00022741"/>
    </source>
</evidence>
<keyword evidence="5 10" id="KW-0680">Restriction system</keyword>
<proteinExistence type="inferred from homology"/>
<dbReference type="InterPro" id="IPR040980">
    <property type="entry name" value="SWI2_SNF2"/>
</dbReference>
<dbReference type="OrthoDB" id="9758243at2"/>
<dbReference type="GO" id="GO:0003677">
    <property type="term" value="F:DNA binding"/>
    <property type="evidence" value="ECO:0007669"/>
    <property type="project" value="UniProtKB-KW"/>
</dbReference>
<evidence type="ECO:0000256" key="7">
    <source>
        <dbReference type="ARBA" id="ARBA00022801"/>
    </source>
</evidence>
<evidence type="ECO:0000256" key="3">
    <source>
        <dbReference type="ARBA" id="ARBA00022722"/>
    </source>
</evidence>
<dbReference type="Gene3D" id="3.90.1570.50">
    <property type="match status" value="1"/>
</dbReference>
<evidence type="ECO:0000256" key="5">
    <source>
        <dbReference type="ARBA" id="ARBA00022747"/>
    </source>
</evidence>
<dbReference type="Gene3D" id="3.40.50.300">
    <property type="entry name" value="P-loop containing nucleotide triphosphate hydrolases"/>
    <property type="match status" value="2"/>
</dbReference>
<dbReference type="GO" id="GO:0009035">
    <property type="term" value="F:type I site-specific deoxyribonuclease activity"/>
    <property type="evidence" value="ECO:0007669"/>
    <property type="project" value="UniProtKB-EC"/>
</dbReference>
<dbReference type="STRING" id="593133.SAMN04488006_2397"/>
<evidence type="ECO:0000256" key="6">
    <source>
        <dbReference type="ARBA" id="ARBA00022759"/>
    </source>
</evidence>
<dbReference type="EMBL" id="FOZP01000006">
    <property type="protein sequence ID" value="SFS63174.1"/>
    <property type="molecule type" value="Genomic_DNA"/>
</dbReference>
<protein>
    <recommendedName>
        <fullName evidence="10">Type I restriction enzyme endonuclease subunit</fullName>
        <shortName evidence="10">R protein</shortName>
        <ecNumber evidence="10">3.1.21.3</ecNumber>
    </recommendedName>
</protein>
<organism evidence="12 13">
    <name type="scientific">Lutibacter maritimus</name>
    <dbReference type="NCBI Taxonomy" id="593133"/>
    <lineage>
        <taxon>Bacteria</taxon>
        <taxon>Pseudomonadati</taxon>
        <taxon>Bacteroidota</taxon>
        <taxon>Flavobacteriia</taxon>
        <taxon>Flavobacteriales</taxon>
        <taxon>Flavobacteriaceae</taxon>
        <taxon>Lutibacter</taxon>
    </lineage>
</organism>
<keyword evidence="6" id="KW-0255">Endonuclease</keyword>
<dbReference type="SUPFAM" id="SSF52540">
    <property type="entry name" value="P-loop containing nucleoside triphosphate hydrolases"/>
    <property type="match status" value="1"/>
</dbReference>
<evidence type="ECO:0000256" key="10">
    <source>
        <dbReference type="RuleBase" id="RU364115"/>
    </source>
</evidence>
<keyword evidence="3" id="KW-0540">Nuclease</keyword>
<dbReference type="SMART" id="SM00487">
    <property type="entry name" value="DEXDc"/>
    <property type="match status" value="1"/>
</dbReference>
<dbReference type="Pfam" id="PF22679">
    <property type="entry name" value="T1R_D3-like"/>
    <property type="match status" value="1"/>
</dbReference>
<evidence type="ECO:0000313" key="13">
    <source>
        <dbReference type="Proteomes" id="UP000199312"/>
    </source>
</evidence>
<dbReference type="Pfam" id="PF18766">
    <property type="entry name" value="SWI2_SNF2"/>
    <property type="match status" value="1"/>
</dbReference>
<dbReference type="EC" id="3.1.21.3" evidence="10"/>
<name>A0A1I6RES7_9FLAO</name>
<comment type="similarity">
    <text evidence="2 10">Belongs to the HsdR family.</text>
</comment>
<dbReference type="GO" id="GO:0009307">
    <property type="term" value="P:DNA restriction-modification system"/>
    <property type="evidence" value="ECO:0007669"/>
    <property type="project" value="UniProtKB-KW"/>
</dbReference>
<evidence type="ECO:0000256" key="9">
    <source>
        <dbReference type="ARBA" id="ARBA00023125"/>
    </source>
</evidence>
<dbReference type="InterPro" id="IPR007409">
    <property type="entry name" value="Restrct_endonuc_type1_HsdR_N"/>
</dbReference>
<dbReference type="InterPro" id="IPR014001">
    <property type="entry name" value="Helicase_ATP-bd"/>
</dbReference>
<feature type="domain" description="Helicase ATP-binding" evidence="11">
    <location>
        <begin position="262"/>
        <end position="432"/>
    </location>
</feature>
<dbReference type="CDD" id="cd18800">
    <property type="entry name" value="SF2_C_EcoR124I-like"/>
    <property type="match status" value="1"/>
</dbReference>
<sequence length="1016" mass="116437">MDTIGQREKETQKRVIKLFKEELSYNYLGDWTERPKNSNIEEEFLSNYLVRKGYSQTQINKAIYELKRTSINFNDSLYTTNKNVYQSLRYGVKVKANVGENYETIKLINWSDFSDNDFAIAEEVTITGNLTKRPDIVIYVNGIALGVIELKRGIVDIGEGIRQNITNQQDRFIQPFFTTVQFIFAGNDSEGLRYGTINTPEKYYLNWKEDIEDNSRLLLDKYLLKMCSKERFIELIYNFVLFDGGVKKVPRVNQYFGIKEAQKFINRYESGILWHTQGSGKSIIMVLLAKWILANNPKARVVVLTDRTELDKQIQGVFEDAGETIYRTKSGKDLMSQLGEPSPRLLCSLIHKFGKKDVTNFNKYIEDLIQNPIDVIGELFVFIDECHRTHGGKLNRAMKAMLPNAVFIGFTGTPLLKADKKSSLEVFGKYIHTYKFNEAVIDKVILDLMYDPRDIDQKITSQKKIDEWFEAKTKGLNDFQKFALKKKWGTMQHLLSSQSRMDKIVKDIIFDFGTKPRLSSECGNAILVTSSINDACKYYTLFQKTGFKNQCAVITSYSPNKNDITTEDIGANTETDKEAIYNLYEELLKDIKVQPNKTKTESYEDWAKLKFQKEPANMKLLIVVSKLLVGFNAPTCTYIYLDKKMQDHGLFQAICRVNRLDTDDKEFGYIVDYQNLFQPLGDAMAVYTSELDADNFNADDINVLLKDRLKAGKERLEGALEELALLCEPVKPPKGTLEYIQYFCGNTEIEDDLKSREPQRIALYRNTVSLVRAYANIADDIDNLGYSTSEITKINTDIDFYAKLRQEIKQASGETIDLKSYEADMRHLLDTYIQAEDPENISPFGDMSLLEIIENSGIADAISSLGSGIRKNRGAVAEAIENNIRSKIINERLTNPAFFEKMSKLLEALIIERKEDAISYEEYLKKIAILAKQANAGKTDDTPDILKTPALRALYSFLNSEGMALVVDEVVRETKKDGWRGNSAKEQEIKYALYMVTNDHEQVEKLFNLIKEQKEY</sequence>
<dbReference type="RefSeq" id="WP_090226944.1">
    <property type="nucleotide sequence ID" value="NZ_FOZP01000006.1"/>
</dbReference>